<organism evidence="1">
    <name type="scientific">marine sediment metagenome</name>
    <dbReference type="NCBI Taxonomy" id="412755"/>
    <lineage>
        <taxon>unclassified sequences</taxon>
        <taxon>metagenomes</taxon>
        <taxon>ecological metagenomes</taxon>
    </lineage>
</organism>
<proteinExistence type="predicted"/>
<feature type="non-terminal residue" evidence="1">
    <location>
        <position position="46"/>
    </location>
</feature>
<name>A0A0F8Y6E9_9ZZZZ</name>
<sequence length="46" mass="5287">MAIVEFHPKLNEKQWLAFHTLADDGVDEIMFGGAKYGGKSWFLCVW</sequence>
<gene>
    <name evidence="1" type="ORF">LCGC14_2858010</name>
</gene>
<evidence type="ECO:0000313" key="1">
    <source>
        <dbReference type="EMBL" id="KKK77002.1"/>
    </source>
</evidence>
<comment type="caution">
    <text evidence="1">The sequence shown here is derived from an EMBL/GenBank/DDBJ whole genome shotgun (WGS) entry which is preliminary data.</text>
</comment>
<dbReference type="EMBL" id="LAZR01055162">
    <property type="protein sequence ID" value="KKK77002.1"/>
    <property type="molecule type" value="Genomic_DNA"/>
</dbReference>
<dbReference type="AlphaFoldDB" id="A0A0F8Y6E9"/>
<protein>
    <submittedName>
        <fullName evidence="1">Uncharacterized protein</fullName>
    </submittedName>
</protein>
<accession>A0A0F8Y6E9</accession>
<reference evidence="1" key="1">
    <citation type="journal article" date="2015" name="Nature">
        <title>Complex archaea that bridge the gap between prokaryotes and eukaryotes.</title>
        <authorList>
            <person name="Spang A."/>
            <person name="Saw J.H."/>
            <person name="Jorgensen S.L."/>
            <person name="Zaremba-Niedzwiedzka K."/>
            <person name="Martijn J."/>
            <person name="Lind A.E."/>
            <person name="van Eijk R."/>
            <person name="Schleper C."/>
            <person name="Guy L."/>
            <person name="Ettema T.J."/>
        </authorList>
    </citation>
    <scope>NUCLEOTIDE SEQUENCE</scope>
</reference>